<gene>
    <name evidence="1" type="ORF">HINF_LOCUS3679</name>
    <name evidence="2" type="ORF">HINF_LOCUS62330</name>
</gene>
<protein>
    <submittedName>
        <fullName evidence="2">Hypothetical_protein</fullName>
    </submittedName>
</protein>
<evidence type="ECO:0000313" key="1">
    <source>
        <dbReference type="EMBL" id="CAI9916034.1"/>
    </source>
</evidence>
<keyword evidence="3" id="KW-1185">Reference proteome</keyword>
<comment type="caution">
    <text evidence="1">The sequence shown here is derived from an EMBL/GenBank/DDBJ whole genome shotgun (WGS) entry which is preliminary data.</text>
</comment>
<organism evidence="1">
    <name type="scientific">Hexamita inflata</name>
    <dbReference type="NCBI Taxonomy" id="28002"/>
    <lineage>
        <taxon>Eukaryota</taxon>
        <taxon>Metamonada</taxon>
        <taxon>Diplomonadida</taxon>
        <taxon>Hexamitidae</taxon>
        <taxon>Hexamitinae</taxon>
        <taxon>Hexamita</taxon>
    </lineage>
</organism>
<accession>A0AA86NBL9</accession>
<name>A0AA86NBL9_9EUKA</name>
<proteinExistence type="predicted"/>
<dbReference type="AlphaFoldDB" id="A0AA86NBL9"/>
<reference evidence="2 3" key="2">
    <citation type="submission" date="2024-07" db="EMBL/GenBank/DDBJ databases">
        <authorList>
            <person name="Akdeniz Z."/>
        </authorList>
    </citation>
    <scope>NUCLEOTIDE SEQUENCE [LARGE SCALE GENOMIC DNA]</scope>
</reference>
<dbReference type="EMBL" id="CAXDID020000381">
    <property type="protein sequence ID" value="CAL6084700.1"/>
    <property type="molecule type" value="Genomic_DNA"/>
</dbReference>
<sequence>MISETIITGFNNFSSKSNGYICSKLSVDIQLEINKFQVCAENTLRFGSSLFSATIVGSETLICVDVCDSNYFVTYGLCMLQPEFSTLLQNTTVVCEYPFVFNSVINTCECDFGFYLNFTFCVNVIQQFSIIQKNITNLKNSLQDEIQRIEIELKTSFIGLEELIINNLTALTQNMNENDKQIIDNLVNMNETVHKNIDDMKIQSGIEFKTVTDLIKTKQIQTLTYLTNINTTLKNTIDAQSAQIADNQVNIKNNFSAIMNVVATQSQVNDIYNSLISVNAIAVENQYLQLSNYIDTKFNTQTILLNNNQQFIKNNFTAQNNQITDFRTNVSSILNLVNQHITNISNDHKADLINVNTTLKNKIDIQTTLINDNQLFIKNNFTTTKDQIQSLKIAIEARFTTVDLSVQSVNTKLDNIKTQITGYQTSIQTQMNDVSTQISNTVATQSQLQDVYDKLSGVLSTKTQLTTVYDNLLAAVNEIAVTQNPCIEWPGSVNENGLCRCSYLGQTHYCSNFQSCCAYSYSTRTIHRNDDNDFDQIKYSFKCVNGITRTQSWFDDANEALSNINGICGGNQYYINE</sequence>
<evidence type="ECO:0000313" key="2">
    <source>
        <dbReference type="EMBL" id="CAL6084700.1"/>
    </source>
</evidence>
<reference evidence="1" key="1">
    <citation type="submission" date="2023-06" db="EMBL/GenBank/DDBJ databases">
        <authorList>
            <person name="Kurt Z."/>
        </authorList>
    </citation>
    <scope>NUCLEOTIDE SEQUENCE</scope>
</reference>
<dbReference type="Proteomes" id="UP001642409">
    <property type="component" value="Unassembled WGS sequence"/>
</dbReference>
<evidence type="ECO:0000313" key="3">
    <source>
        <dbReference type="Proteomes" id="UP001642409"/>
    </source>
</evidence>
<dbReference type="EMBL" id="CATOUU010000089">
    <property type="protein sequence ID" value="CAI9916034.1"/>
    <property type="molecule type" value="Genomic_DNA"/>
</dbReference>